<feature type="domain" description="N-acetyltransferase" evidence="2">
    <location>
        <begin position="5"/>
        <end position="154"/>
    </location>
</feature>
<dbReference type="Gene3D" id="3.40.630.30">
    <property type="match status" value="1"/>
</dbReference>
<dbReference type="Proteomes" id="UP000315971">
    <property type="component" value="Unassembled WGS sequence"/>
</dbReference>
<evidence type="ECO:0000313" key="4">
    <source>
        <dbReference type="Proteomes" id="UP000315971"/>
    </source>
</evidence>
<dbReference type="PANTHER" id="PTHR13947">
    <property type="entry name" value="GNAT FAMILY N-ACETYLTRANSFERASE"/>
    <property type="match status" value="1"/>
</dbReference>
<dbReference type="PROSITE" id="PS51186">
    <property type="entry name" value="GNAT"/>
    <property type="match status" value="1"/>
</dbReference>
<reference evidence="3 4" key="1">
    <citation type="submission" date="2017-05" db="EMBL/GenBank/DDBJ databases">
        <authorList>
            <person name="Varghese N."/>
            <person name="Submissions S."/>
        </authorList>
    </citation>
    <scope>NUCLEOTIDE SEQUENCE [LARGE SCALE GENOMIC DNA]</scope>
    <source>
        <strain evidence="3 4">DSM 21342</strain>
    </source>
</reference>
<dbReference type="InterPro" id="IPR016181">
    <property type="entry name" value="Acyl_CoA_acyltransferase"/>
</dbReference>
<dbReference type="OrthoDB" id="1431064at2"/>
<dbReference type="CDD" id="cd04301">
    <property type="entry name" value="NAT_SF"/>
    <property type="match status" value="1"/>
</dbReference>
<protein>
    <submittedName>
        <fullName evidence="3">Acetyltransferase (GNAT) family protein</fullName>
    </submittedName>
</protein>
<dbReference type="InterPro" id="IPR050769">
    <property type="entry name" value="NAT_camello-type"/>
</dbReference>
<dbReference type="AlphaFoldDB" id="A0A521DPA5"/>
<evidence type="ECO:0000313" key="3">
    <source>
        <dbReference type="EMBL" id="SMO73432.1"/>
    </source>
</evidence>
<proteinExistence type="predicted"/>
<accession>A0A521DPA5</accession>
<dbReference type="GO" id="GO:0008080">
    <property type="term" value="F:N-acetyltransferase activity"/>
    <property type="evidence" value="ECO:0007669"/>
    <property type="project" value="InterPro"/>
</dbReference>
<name>A0A521DPA5_9SPHI</name>
<evidence type="ECO:0000259" key="2">
    <source>
        <dbReference type="PROSITE" id="PS51186"/>
    </source>
</evidence>
<organism evidence="3 4">
    <name type="scientific">Solitalea koreensis</name>
    <dbReference type="NCBI Taxonomy" id="543615"/>
    <lineage>
        <taxon>Bacteria</taxon>
        <taxon>Pseudomonadati</taxon>
        <taxon>Bacteroidota</taxon>
        <taxon>Sphingobacteriia</taxon>
        <taxon>Sphingobacteriales</taxon>
        <taxon>Sphingobacteriaceae</taxon>
        <taxon>Solitalea</taxon>
    </lineage>
</organism>
<dbReference type="PANTHER" id="PTHR13947:SF37">
    <property type="entry name" value="LD18367P"/>
    <property type="match status" value="1"/>
</dbReference>
<evidence type="ECO:0000256" key="1">
    <source>
        <dbReference type="ARBA" id="ARBA00022679"/>
    </source>
</evidence>
<dbReference type="RefSeq" id="WP_142604320.1">
    <property type="nucleotide sequence ID" value="NZ_FXSZ01000008.1"/>
</dbReference>
<dbReference type="SUPFAM" id="SSF55729">
    <property type="entry name" value="Acyl-CoA N-acyltransferases (Nat)"/>
    <property type="match status" value="1"/>
</dbReference>
<keyword evidence="4" id="KW-1185">Reference proteome</keyword>
<keyword evidence="1 3" id="KW-0808">Transferase</keyword>
<dbReference type="InterPro" id="IPR000182">
    <property type="entry name" value="GNAT_dom"/>
</dbReference>
<dbReference type="EMBL" id="FXSZ01000008">
    <property type="protein sequence ID" value="SMO73432.1"/>
    <property type="molecule type" value="Genomic_DNA"/>
</dbReference>
<dbReference type="Pfam" id="PF00583">
    <property type="entry name" value="Acetyltransf_1"/>
    <property type="match status" value="1"/>
</dbReference>
<gene>
    <name evidence="3" type="ORF">SAMN06265350_10817</name>
</gene>
<sequence>MESRVKIIDYQPEHQPHFEALNKSWIVKYFHLEPIDKAVLEHPKEHIYDHGGLIIMAQYDGKIVGTVALKRIDEHSLEMTKMAVDENYQGFKIGLKLGEAILQKARDLKARKVILYSNRKLVPAISLYRKLGFIEVPVEPGKYERCDIKMEIEV</sequence>